<dbReference type="Proteomes" id="UP000623467">
    <property type="component" value="Unassembled WGS sequence"/>
</dbReference>
<proteinExistence type="predicted"/>
<accession>A0A8H6XND4</accession>
<reference evidence="1" key="1">
    <citation type="submission" date="2020-05" db="EMBL/GenBank/DDBJ databases">
        <title>Mycena genomes resolve the evolution of fungal bioluminescence.</title>
        <authorList>
            <person name="Tsai I.J."/>
        </authorList>
    </citation>
    <scope>NUCLEOTIDE SEQUENCE</scope>
    <source>
        <strain evidence="1">160909Yilan</strain>
    </source>
</reference>
<dbReference type="SUPFAM" id="SSF53067">
    <property type="entry name" value="Actin-like ATPase domain"/>
    <property type="match status" value="1"/>
</dbReference>
<dbReference type="Gene3D" id="3.30.420.40">
    <property type="match status" value="1"/>
</dbReference>
<dbReference type="AlphaFoldDB" id="A0A8H6XND4"/>
<dbReference type="PANTHER" id="PTHR11937">
    <property type="entry name" value="ACTIN"/>
    <property type="match status" value="1"/>
</dbReference>
<protein>
    <submittedName>
        <fullName evidence="1">Actin, cytoplasmic-like protein</fullName>
    </submittedName>
</protein>
<organism evidence="1 2">
    <name type="scientific">Mycena sanguinolenta</name>
    <dbReference type="NCBI Taxonomy" id="230812"/>
    <lineage>
        <taxon>Eukaryota</taxon>
        <taxon>Fungi</taxon>
        <taxon>Dikarya</taxon>
        <taxon>Basidiomycota</taxon>
        <taxon>Agaricomycotina</taxon>
        <taxon>Agaricomycetes</taxon>
        <taxon>Agaricomycetidae</taxon>
        <taxon>Agaricales</taxon>
        <taxon>Marasmiineae</taxon>
        <taxon>Mycenaceae</taxon>
        <taxon>Mycena</taxon>
    </lineage>
</organism>
<dbReference type="Pfam" id="PF00022">
    <property type="entry name" value="Actin"/>
    <property type="match status" value="1"/>
</dbReference>
<comment type="caution">
    <text evidence="1">The sequence shown here is derived from an EMBL/GenBank/DDBJ whole genome shotgun (WGS) entry which is preliminary data.</text>
</comment>
<gene>
    <name evidence="1" type="ORF">MSAN_01984300</name>
</gene>
<dbReference type="EMBL" id="JACAZH010000023">
    <property type="protein sequence ID" value="KAF7343636.1"/>
    <property type="molecule type" value="Genomic_DNA"/>
</dbReference>
<sequence>MSIYDGLSIPHAIARLDVAVRHIKQNLRYVAVELPETAAPEKSCKLPDGRVLTFGNERYALPSLHRDLFSFWTNVEIRFRALEVPFKTSLLGVNTSGIHELILNSVMKCDLDIRQQLFTDVVLSGGATFFSRTSERMFNELRTMLPPDSKSDRQYAVWIDGSRFLRSTTCGSRRQSTMRRNRACLVHNMRVTGSSPTRFFE</sequence>
<evidence type="ECO:0000313" key="1">
    <source>
        <dbReference type="EMBL" id="KAF7343636.1"/>
    </source>
</evidence>
<dbReference type="InterPro" id="IPR043129">
    <property type="entry name" value="ATPase_NBD"/>
</dbReference>
<dbReference type="OrthoDB" id="5132116at2759"/>
<name>A0A8H6XND4_9AGAR</name>
<evidence type="ECO:0000313" key="2">
    <source>
        <dbReference type="Proteomes" id="UP000623467"/>
    </source>
</evidence>
<keyword evidence="2" id="KW-1185">Reference proteome</keyword>
<dbReference type="InterPro" id="IPR004000">
    <property type="entry name" value="Actin"/>
</dbReference>